<name>A0A0L0F4T6_9EUKA</name>
<dbReference type="RefSeq" id="XP_014145642.1">
    <property type="nucleotide sequence ID" value="XM_014290167.1"/>
</dbReference>
<feature type="region of interest" description="Disordered" evidence="1">
    <location>
        <begin position="166"/>
        <end position="206"/>
    </location>
</feature>
<keyword evidence="3" id="KW-1185">Reference proteome</keyword>
<protein>
    <submittedName>
        <fullName evidence="2">Uncharacterized protein</fullName>
    </submittedName>
</protein>
<dbReference type="Proteomes" id="UP000054560">
    <property type="component" value="Unassembled WGS sequence"/>
</dbReference>
<dbReference type="GeneID" id="25916221"/>
<feature type="non-terminal residue" evidence="2">
    <location>
        <position position="206"/>
    </location>
</feature>
<organism evidence="2 3">
    <name type="scientific">Sphaeroforma arctica JP610</name>
    <dbReference type="NCBI Taxonomy" id="667725"/>
    <lineage>
        <taxon>Eukaryota</taxon>
        <taxon>Ichthyosporea</taxon>
        <taxon>Ichthyophonida</taxon>
        <taxon>Sphaeroforma</taxon>
    </lineage>
</organism>
<dbReference type="AlphaFoldDB" id="A0A0L0F4T6"/>
<feature type="non-terminal residue" evidence="2">
    <location>
        <position position="1"/>
    </location>
</feature>
<sequence>LRNRDLSHFLIGINKSDKAKGAVTKLKTWKEQREMVVCLFSTDPRPELLVSIMVPTDEGIPLSHCLLDLDTHISRAQTQELSSDKLSICVLWVQTFCWSALHRKDQEVLYADMHQSYPDKVREISIEGPTYGIMKLADLTWTEFYSRPDQTVSKRPSSVVKFIQPSKKVVPNTNVPGNGRDSHTGTRNNKVNKGGGRGGQKNKHVQ</sequence>
<gene>
    <name evidence="2" type="ORF">SARC_15717</name>
</gene>
<reference evidence="2 3" key="1">
    <citation type="submission" date="2011-02" db="EMBL/GenBank/DDBJ databases">
        <title>The Genome Sequence of Sphaeroforma arctica JP610.</title>
        <authorList>
            <consortium name="The Broad Institute Genome Sequencing Platform"/>
            <person name="Russ C."/>
            <person name="Cuomo C."/>
            <person name="Young S.K."/>
            <person name="Zeng Q."/>
            <person name="Gargeya S."/>
            <person name="Alvarado L."/>
            <person name="Berlin A."/>
            <person name="Chapman S.B."/>
            <person name="Chen Z."/>
            <person name="Freedman E."/>
            <person name="Gellesch M."/>
            <person name="Goldberg J."/>
            <person name="Griggs A."/>
            <person name="Gujja S."/>
            <person name="Heilman E."/>
            <person name="Heiman D."/>
            <person name="Howarth C."/>
            <person name="Mehta T."/>
            <person name="Neiman D."/>
            <person name="Pearson M."/>
            <person name="Roberts A."/>
            <person name="Saif S."/>
            <person name="Shea T."/>
            <person name="Shenoy N."/>
            <person name="Sisk P."/>
            <person name="Stolte C."/>
            <person name="Sykes S."/>
            <person name="White J."/>
            <person name="Yandava C."/>
            <person name="Burger G."/>
            <person name="Gray M.W."/>
            <person name="Holland P.W.H."/>
            <person name="King N."/>
            <person name="Lang F.B.F."/>
            <person name="Roger A.J."/>
            <person name="Ruiz-Trillo I."/>
            <person name="Haas B."/>
            <person name="Nusbaum C."/>
            <person name="Birren B."/>
        </authorList>
    </citation>
    <scope>NUCLEOTIDE SEQUENCE [LARGE SCALE GENOMIC DNA]</scope>
    <source>
        <strain evidence="2 3">JP610</strain>
    </source>
</reference>
<proteinExistence type="predicted"/>
<dbReference type="EMBL" id="KQ248210">
    <property type="protein sequence ID" value="KNC71740.1"/>
    <property type="molecule type" value="Genomic_DNA"/>
</dbReference>
<evidence type="ECO:0000313" key="3">
    <source>
        <dbReference type="Proteomes" id="UP000054560"/>
    </source>
</evidence>
<accession>A0A0L0F4T6</accession>
<evidence type="ECO:0000313" key="2">
    <source>
        <dbReference type="EMBL" id="KNC71740.1"/>
    </source>
</evidence>
<evidence type="ECO:0000256" key="1">
    <source>
        <dbReference type="SAM" id="MobiDB-lite"/>
    </source>
</evidence>